<dbReference type="Proteomes" id="UP001059971">
    <property type="component" value="Chromosome 1"/>
</dbReference>
<reference evidence="2" key="1">
    <citation type="submission" date="2018-07" db="EMBL/GenBank/DDBJ databases">
        <title>Complete genome sequence of Sphingomonas bisphenolicum strain AO1, a bisphenol A degradative bacterium isolated from Japanese farm field.</title>
        <authorList>
            <person name="Murakami M."/>
            <person name="Koh M."/>
            <person name="Koba S."/>
            <person name="Matsumura Y."/>
        </authorList>
    </citation>
    <scope>NUCLEOTIDE SEQUENCE</scope>
    <source>
        <strain evidence="2">AO1</strain>
    </source>
</reference>
<accession>A0ABM7G4P6</accession>
<dbReference type="SUPFAM" id="SSF54593">
    <property type="entry name" value="Glyoxalase/Bleomycin resistance protein/Dihydroxybiphenyl dioxygenase"/>
    <property type="match status" value="1"/>
</dbReference>
<name>A0ABM7G4P6_9SPHN</name>
<organism evidence="2 3">
    <name type="scientific">Sphingomonas bisphenolicum</name>
    <dbReference type="NCBI Taxonomy" id="296544"/>
    <lineage>
        <taxon>Bacteria</taxon>
        <taxon>Pseudomonadati</taxon>
        <taxon>Pseudomonadota</taxon>
        <taxon>Alphaproteobacteria</taxon>
        <taxon>Sphingomonadales</taxon>
        <taxon>Sphingomonadaceae</taxon>
        <taxon>Sphingomonas</taxon>
    </lineage>
</organism>
<sequence>MGGPCAFFAAHIIPHTKDQDMSEKAHFGFTKLVVQDLEAMAAFYTDVAGLTEMVRVQDAVGDRKIDEIIFQPTAAGGSTFVLFKFVDRSTPANEEVILGFQTPDVVGFVERARANGATVVMDVEVKAEHGVKVAFVSDPEGHLIEVVELLAVP</sequence>
<evidence type="ECO:0000313" key="3">
    <source>
        <dbReference type="Proteomes" id="UP001059971"/>
    </source>
</evidence>
<evidence type="ECO:0000313" key="2">
    <source>
        <dbReference type="EMBL" id="BBF69681.1"/>
    </source>
</evidence>
<dbReference type="InterPro" id="IPR004360">
    <property type="entry name" value="Glyas_Fos-R_dOase_dom"/>
</dbReference>
<dbReference type="EMBL" id="AP018817">
    <property type="protein sequence ID" value="BBF69681.1"/>
    <property type="molecule type" value="Genomic_DNA"/>
</dbReference>
<keyword evidence="3" id="KW-1185">Reference proteome</keyword>
<gene>
    <name evidence="2" type="ORF">SBA_ch1_18810</name>
</gene>
<evidence type="ECO:0000259" key="1">
    <source>
        <dbReference type="PROSITE" id="PS51819"/>
    </source>
</evidence>
<dbReference type="InterPro" id="IPR037523">
    <property type="entry name" value="VOC_core"/>
</dbReference>
<dbReference type="PROSITE" id="PS51819">
    <property type="entry name" value="VOC"/>
    <property type="match status" value="1"/>
</dbReference>
<dbReference type="Pfam" id="PF00903">
    <property type="entry name" value="Glyoxalase"/>
    <property type="match status" value="1"/>
</dbReference>
<dbReference type="InterPro" id="IPR029068">
    <property type="entry name" value="Glyas_Bleomycin-R_OHBP_Dase"/>
</dbReference>
<dbReference type="PANTHER" id="PTHR34109">
    <property type="entry name" value="BNAUNNG04460D PROTEIN-RELATED"/>
    <property type="match status" value="1"/>
</dbReference>
<proteinExistence type="predicted"/>
<protein>
    <recommendedName>
        <fullName evidence="1">VOC domain-containing protein</fullName>
    </recommendedName>
</protein>
<dbReference type="Gene3D" id="3.10.180.10">
    <property type="entry name" value="2,3-Dihydroxybiphenyl 1,2-Dioxygenase, domain 1"/>
    <property type="match status" value="1"/>
</dbReference>
<feature type="domain" description="VOC" evidence="1">
    <location>
        <begin position="26"/>
        <end position="149"/>
    </location>
</feature>